<proteinExistence type="predicted"/>
<dbReference type="Pfam" id="PF13903">
    <property type="entry name" value="Claudin_2"/>
    <property type="match status" value="1"/>
</dbReference>
<accession>A0A8S9XEV0</accession>
<evidence type="ECO:0000256" key="3">
    <source>
        <dbReference type="ARBA" id="ARBA00022989"/>
    </source>
</evidence>
<dbReference type="GO" id="GO:0016020">
    <property type="term" value="C:membrane"/>
    <property type="evidence" value="ECO:0007669"/>
    <property type="project" value="UniProtKB-SubCell"/>
</dbReference>
<dbReference type="Gene3D" id="1.20.140.150">
    <property type="match status" value="1"/>
</dbReference>
<evidence type="ECO:0000313" key="6">
    <source>
        <dbReference type="EMBL" id="KAF6206135.1"/>
    </source>
</evidence>
<feature type="transmembrane region" description="Helical" evidence="5">
    <location>
        <begin position="195"/>
        <end position="219"/>
    </location>
</feature>
<keyword evidence="4 5" id="KW-0472">Membrane</keyword>
<dbReference type="Proteomes" id="UP000466442">
    <property type="component" value="Unassembled WGS sequence"/>
</dbReference>
<dbReference type="EMBL" id="WIXP02000008">
    <property type="protein sequence ID" value="KAF6206135.1"/>
    <property type="molecule type" value="Genomic_DNA"/>
</dbReference>
<comment type="caution">
    <text evidence="6">The sequence shown here is derived from an EMBL/GenBank/DDBJ whole genome shotgun (WGS) entry which is preliminary data.</text>
</comment>
<dbReference type="GO" id="GO:0035151">
    <property type="term" value="P:regulation of tube size, open tracheal system"/>
    <property type="evidence" value="ECO:0007669"/>
    <property type="project" value="TreeGrafter"/>
</dbReference>
<organism evidence="6 7">
    <name type="scientific">Apolygus lucorum</name>
    <name type="common">Small green plant bug</name>
    <name type="synonym">Lygocoris lucorum</name>
    <dbReference type="NCBI Taxonomy" id="248454"/>
    <lineage>
        <taxon>Eukaryota</taxon>
        <taxon>Metazoa</taxon>
        <taxon>Ecdysozoa</taxon>
        <taxon>Arthropoda</taxon>
        <taxon>Hexapoda</taxon>
        <taxon>Insecta</taxon>
        <taxon>Pterygota</taxon>
        <taxon>Neoptera</taxon>
        <taxon>Paraneoptera</taxon>
        <taxon>Hemiptera</taxon>
        <taxon>Heteroptera</taxon>
        <taxon>Panheteroptera</taxon>
        <taxon>Cimicomorpha</taxon>
        <taxon>Miridae</taxon>
        <taxon>Mirini</taxon>
        <taxon>Apolygus</taxon>
    </lineage>
</organism>
<dbReference type="AlphaFoldDB" id="A0A8S9XEV0"/>
<feature type="transmembrane region" description="Helical" evidence="5">
    <location>
        <begin position="158"/>
        <end position="183"/>
    </location>
</feature>
<evidence type="ECO:0000256" key="5">
    <source>
        <dbReference type="SAM" id="Phobius"/>
    </source>
</evidence>
<keyword evidence="3 5" id="KW-1133">Transmembrane helix</keyword>
<reference evidence="6" key="1">
    <citation type="journal article" date="2021" name="Mol. Ecol. Resour.">
        <title>Apolygus lucorum genome provides insights into omnivorousness and mesophyll feeding.</title>
        <authorList>
            <person name="Liu Y."/>
            <person name="Liu H."/>
            <person name="Wang H."/>
            <person name="Huang T."/>
            <person name="Liu B."/>
            <person name="Yang B."/>
            <person name="Yin L."/>
            <person name="Li B."/>
            <person name="Zhang Y."/>
            <person name="Zhang S."/>
            <person name="Jiang F."/>
            <person name="Zhang X."/>
            <person name="Ren Y."/>
            <person name="Wang B."/>
            <person name="Wang S."/>
            <person name="Lu Y."/>
            <person name="Wu K."/>
            <person name="Fan W."/>
            <person name="Wang G."/>
        </authorList>
    </citation>
    <scope>NUCLEOTIDE SEQUENCE</scope>
    <source>
        <strain evidence="6">12Hb</strain>
    </source>
</reference>
<feature type="transmembrane region" description="Helical" evidence="5">
    <location>
        <begin position="123"/>
        <end position="146"/>
    </location>
</feature>
<evidence type="ECO:0000313" key="7">
    <source>
        <dbReference type="Proteomes" id="UP000466442"/>
    </source>
</evidence>
<dbReference type="PANTHER" id="PTHR21284">
    <property type="entry name" value="EG:80H7.2 PROTEIN"/>
    <property type="match status" value="1"/>
</dbReference>
<keyword evidence="7" id="KW-1185">Reference proteome</keyword>
<comment type="subcellular location">
    <subcellularLocation>
        <location evidence="1">Membrane</location>
        <topology evidence="1">Multi-pass membrane protein</topology>
    </subcellularLocation>
</comment>
<dbReference type="InterPro" id="IPR004031">
    <property type="entry name" value="PMP22/EMP/MP20/Claudin"/>
</dbReference>
<protein>
    <submittedName>
        <fullName evidence="6">Uncharacterized protein</fullName>
    </submittedName>
</protein>
<dbReference type="OrthoDB" id="8183827at2759"/>
<keyword evidence="2 5" id="KW-0812">Transmembrane</keyword>
<gene>
    <name evidence="6" type="ORF">GE061_017360</name>
</gene>
<evidence type="ECO:0000256" key="1">
    <source>
        <dbReference type="ARBA" id="ARBA00004141"/>
    </source>
</evidence>
<sequence>MWDTFIIRPITTLALLPPSDPPKMTKRRTLSGNVAIGVFVLALIFIVVSFCSTSWLISDYRITGAKFDRLGLWAHCFRSLPDPKDEYQRRFYVGCRWIYDPFTTGYDKIRGFLMPPFLIVTQFFYTLAFIGTLVSFILVLLFFLCFGPEQKHFVNLTLLIGIIMVSVGFCAGLGVVVFAIWANQDGWMPGHDNNFFGWAFALAIAGSLAALISGGLFLVEGTVQKKKKTYLKESQTRFEMEQETKA</sequence>
<dbReference type="PANTHER" id="PTHR21284:SF6">
    <property type="entry name" value="SINUOUS"/>
    <property type="match status" value="1"/>
</dbReference>
<feature type="transmembrane region" description="Helical" evidence="5">
    <location>
        <begin position="34"/>
        <end position="57"/>
    </location>
</feature>
<dbReference type="GO" id="GO:0019991">
    <property type="term" value="P:septate junction assembly"/>
    <property type="evidence" value="ECO:0007669"/>
    <property type="project" value="TreeGrafter"/>
</dbReference>
<name>A0A8S9XEV0_APOLU</name>
<evidence type="ECO:0000256" key="2">
    <source>
        <dbReference type="ARBA" id="ARBA00022692"/>
    </source>
</evidence>
<dbReference type="GO" id="GO:0005918">
    <property type="term" value="C:septate junction"/>
    <property type="evidence" value="ECO:0007669"/>
    <property type="project" value="TreeGrafter"/>
</dbReference>
<evidence type="ECO:0000256" key="4">
    <source>
        <dbReference type="ARBA" id="ARBA00023136"/>
    </source>
</evidence>